<name>A0A9P1GRB1_9DINO</name>
<dbReference type="EMBL" id="CAMXCT020006761">
    <property type="protein sequence ID" value="CAL1172992.1"/>
    <property type="molecule type" value="Genomic_DNA"/>
</dbReference>
<dbReference type="Proteomes" id="UP001152797">
    <property type="component" value="Unassembled WGS sequence"/>
</dbReference>
<dbReference type="EMBL" id="CAMXCT030006761">
    <property type="protein sequence ID" value="CAL4806929.1"/>
    <property type="molecule type" value="Genomic_DNA"/>
</dbReference>
<sequence length="532" mass="60018">MSPRRIGASLGPFPWERKPKRLRSCALADPKNVEFQHLPLESDRLDKPIGTSGLNTLLDYEDQYLRYGDLKSLPRSQDVFRKIEKDPILSLRLPRPDATAGKVLEHACCTFERLLSDNKPMTFKFGITHVLKAARMSEVEGTPFKPFKMQIVASSLSQILTAKAVAEDFGVEQCAKNGISLWSKADVTHPERDVFRICILGVKGDAPYLSKVAHFYRSYNTFAKRGDERGPPKGCCPYCLAGTSLCAAEEIATATPKWLPTVAVKLPWTREPAIIKHLMHDRGDPASFFKSDIWHVFHLGFGRSWISSVIQLLLPFLPCSNLDEKWDYLTDHYMQWCRANNKQSHVSRISAYLVSYGDATGAMGNWHKGALTTNLSQWLVDLLGSEGRDPDGLLVKCREATFRVNSLFSTLYKAGAFLGESECAHVAEQGLRFLAVYAELALRMYRANRQFLFPLYPKLHIWHHLILTVKQSGERNQSAINPAMYACQIDEDLIGKASRLSRRVNIRKVASRTLERYLAAAYAAFSKEGWLS</sequence>
<evidence type="ECO:0000313" key="1">
    <source>
        <dbReference type="EMBL" id="CAI4019617.1"/>
    </source>
</evidence>
<evidence type="ECO:0000313" key="3">
    <source>
        <dbReference type="Proteomes" id="UP001152797"/>
    </source>
</evidence>
<gene>
    <name evidence="1" type="ORF">C1SCF055_LOCUS44110</name>
</gene>
<evidence type="ECO:0000313" key="2">
    <source>
        <dbReference type="EMBL" id="CAL1172992.1"/>
    </source>
</evidence>
<reference evidence="1" key="1">
    <citation type="submission" date="2022-10" db="EMBL/GenBank/DDBJ databases">
        <authorList>
            <person name="Chen Y."/>
            <person name="Dougan E. K."/>
            <person name="Chan C."/>
            <person name="Rhodes N."/>
            <person name="Thang M."/>
        </authorList>
    </citation>
    <scope>NUCLEOTIDE SEQUENCE</scope>
</reference>
<organism evidence="1">
    <name type="scientific">Cladocopium goreaui</name>
    <dbReference type="NCBI Taxonomy" id="2562237"/>
    <lineage>
        <taxon>Eukaryota</taxon>
        <taxon>Sar</taxon>
        <taxon>Alveolata</taxon>
        <taxon>Dinophyceae</taxon>
        <taxon>Suessiales</taxon>
        <taxon>Symbiodiniaceae</taxon>
        <taxon>Cladocopium</taxon>
    </lineage>
</organism>
<dbReference type="EMBL" id="CAMXCT010006761">
    <property type="protein sequence ID" value="CAI4019617.1"/>
    <property type="molecule type" value="Genomic_DNA"/>
</dbReference>
<keyword evidence="3" id="KW-1185">Reference proteome</keyword>
<accession>A0A9P1GRB1</accession>
<dbReference type="AlphaFoldDB" id="A0A9P1GRB1"/>
<protein>
    <submittedName>
        <fullName evidence="1">Uncharacterized protein</fullName>
    </submittedName>
</protein>
<comment type="caution">
    <text evidence="1">The sequence shown here is derived from an EMBL/GenBank/DDBJ whole genome shotgun (WGS) entry which is preliminary data.</text>
</comment>
<reference evidence="2" key="2">
    <citation type="submission" date="2024-04" db="EMBL/GenBank/DDBJ databases">
        <authorList>
            <person name="Chen Y."/>
            <person name="Shah S."/>
            <person name="Dougan E. K."/>
            <person name="Thang M."/>
            <person name="Chan C."/>
        </authorList>
    </citation>
    <scope>NUCLEOTIDE SEQUENCE [LARGE SCALE GENOMIC DNA]</scope>
</reference>
<proteinExistence type="predicted"/>